<dbReference type="CDD" id="cd18186">
    <property type="entry name" value="BTB_POZ_ZBTB_KLHL-like"/>
    <property type="match status" value="1"/>
</dbReference>
<dbReference type="Gene3D" id="1.25.40.420">
    <property type="match status" value="1"/>
</dbReference>
<sequence length="377" mass="42934">MFNSQKTMDREAFMDAEPFMDLYAESYNSSSSSISEEIRKQGPIGSVSAAFKCMTSDATKLCVHDALFKLKGTGDYDIGGTYADGDPEFWFFYTVSVCHGDNHLLNLFVCHRKTGTFSIEFANSSNLTQKVSPGDDVPYLLLPEDNMVKFNFKSTKPNLNYFIKTFCFKKLDRFNKASTLFIPIKITVNPKFELNNDIVKSIKLKHDLSGLLTKQETTDYILESASRKQFPTHKILLAAHSPVLMKMIKESDVASLVIDISDKDMELLLEFIYTGTIKNIMQEDCVKLLQIADRFQLTQLFTLTQHVIGDQINPNNAIEMAIVAKKFKLHDLLKRVFNYIAKNPKVLDSEGWKNLQDVELAKDLFQYSRNLVQSVIE</sequence>
<evidence type="ECO:0000313" key="3">
    <source>
        <dbReference type="Proteomes" id="UP000814243"/>
    </source>
</evidence>
<dbReference type="PROSITE" id="PS50097">
    <property type="entry name" value="BTB"/>
    <property type="match status" value="1"/>
</dbReference>
<name>A0A922S9X2_SPOEX</name>
<dbReference type="Proteomes" id="UP000814243">
    <property type="component" value="Unassembled WGS sequence"/>
</dbReference>
<dbReference type="CDD" id="cd14733">
    <property type="entry name" value="BACK"/>
    <property type="match status" value="1"/>
</dbReference>
<dbReference type="Pfam" id="PF00651">
    <property type="entry name" value="BTB"/>
    <property type="match status" value="1"/>
</dbReference>
<protein>
    <recommendedName>
        <fullName evidence="1">BTB domain-containing protein</fullName>
    </recommendedName>
</protein>
<accession>A0A922S9X2</accession>
<comment type="caution">
    <text evidence="2">The sequence shown here is derived from an EMBL/GenBank/DDBJ whole genome shotgun (WGS) entry which is preliminary data.</text>
</comment>
<dbReference type="PANTHER" id="PTHR24413">
    <property type="entry name" value="SPECKLE-TYPE POZ PROTEIN"/>
    <property type="match status" value="1"/>
</dbReference>
<proteinExistence type="predicted"/>
<gene>
    <name evidence="2" type="ORF">HF086_002535</name>
</gene>
<dbReference type="AlphaFoldDB" id="A0A922S9X2"/>
<dbReference type="Gene3D" id="3.30.710.10">
    <property type="entry name" value="Potassium Channel Kv1.1, Chain A"/>
    <property type="match status" value="1"/>
</dbReference>
<reference evidence="2" key="1">
    <citation type="journal article" date="2021" name="G3 (Bethesda)">
        <title>Genome and transcriptome analysis of the beet armyworm Spodoptera exigua reveals targets for pest control. .</title>
        <authorList>
            <person name="Simon S."/>
            <person name="Breeschoten T."/>
            <person name="Jansen H.J."/>
            <person name="Dirks R.P."/>
            <person name="Schranz M.E."/>
            <person name="Ros V.I.D."/>
        </authorList>
    </citation>
    <scope>NUCLEOTIDE SEQUENCE</scope>
    <source>
        <strain evidence="2">TB_SE_WUR_2020</strain>
    </source>
</reference>
<evidence type="ECO:0000259" key="1">
    <source>
        <dbReference type="PROSITE" id="PS50097"/>
    </source>
</evidence>
<organism evidence="2 3">
    <name type="scientific">Spodoptera exigua</name>
    <name type="common">Beet armyworm</name>
    <name type="synonym">Noctua fulgens</name>
    <dbReference type="NCBI Taxonomy" id="7107"/>
    <lineage>
        <taxon>Eukaryota</taxon>
        <taxon>Metazoa</taxon>
        <taxon>Ecdysozoa</taxon>
        <taxon>Arthropoda</taxon>
        <taxon>Hexapoda</taxon>
        <taxon>Insecta</taxon>
        <taxon>Pterygota</taxon>
        <taxon>Neoptera</taxon>
        <taxon>Endopterygota</taxon>
        <taxon>Lepidoptera</taxon>
        <taxon>Glossata</taxon>
        <taxon>Ditrysia</taxon>
        <taxon>Noctuoidea</taxon>
        <taxon>Noctuidae</taxon>
        <taxon>Amphipyrinae</taxon>
        <taxon>Spodoptera</taxon>
    </lineage>
</organism>
<dbReference type="InterPro" id="IPR000210">
    <property type="entry name" value="BTB/POZ_dom"/>
</dbReference>
<dbReference type="EMBL" id="JACEFF010000859">
    <property type="protein sequence ID" value="KAH9629599.1"/>
    <property type="molecule type" value="Genomic_DNA"/>
</dbReference>
<evidence type="ECO:0000313" key="2">
    <source>
        <dbReference type="EMBL" id="KAH9629599.1"/>
    </source>
</evidence>
<dbReference type="InterPro" id="IPR011333">
    <property type="entry name" value="SKP1/BTB/POZ_sf"/>
</dbReference>
<dbReference type="SMART" id="SM00225">
    <property type="entry name" value="BTB"/>
    <property type="match status" value="1"/>
</dbReference>
<feature type="domain" description="BTB" evidence="1">
    <location>
        <begin position="218"/>
        <end position="277"/>
    </location>
</feature>
<dbReference type="SUPFAM" id="SSF54695">
    <property type="entry name" value="POZ domain"/>
    <property type="match status" value="1"/>
</dbReference>